<feature type="domain" description="Conserved hypothetical protein CHP03032" evidence="1">
    <location>
        <begin position="28"/>
        <end position="344"/>
    </location>
</feature>
<dbReference type="NCBIfam" id="TIGR03032">
    <property type="entry name" value="TIGR03032 family protein"/>
    <property type="match status" value="1"/>
</dbReference>
<accession>A0A967K8P2</accession>
<evidence type="ECO:0000259" key="1">
    <source>
        <dbReference type="Pfam" id="PF16261"/>
    </source>
</evidence>
<dbReference type="AlphaFoldDB" id="A0A967K8P2"/>
<evidence type="ECO:0000313" key="2">
    <source>
        <dbReference type="EMBL" id="NIA69372.1"/>
    </source>
</evidence>
<protein>
    <submittedName>
        <fullName evidence="2">TIGR03032 family protein</fullName>
    </submittedName>
</protein>
<gene>
    <name evidence="2" type="ORF">HBA54_12295</name>
</gene>
<reference evidence="2" key="1">
    <citation type="submission" date="2020-03" db="EMBL/GenBank/DDBJ databases">
        <title>Genome of Pelagibius litoralis DSM 21314T.</title>
        <authorList>
            <person name="Wang G."/>
        </authorList>
    </citation>
    <scope>NUCLEOTIDE SEQUENCE</scope>
    <source>
        <strain evidence="2">DSM 21314</strain>
    </source>
</reference>
<dbReference type="EMBL" id="JAAQPH010000008">
    <property type="protein sequence ID" value="NIA69372.1"/>
    <property type="molecule type" value="Genomic_DNA"/>
</dbReference>
<dbReference type="Pfam" id="PF16261">
    <property type="entry name" value="DUF4915"/>
    <property type="match status" value="1"/>
</dbReference>
<evidence type="ECO:0000313" key="3">
    <source>
        <dbReference type="Proteomes" id="UP000761264"/>
    </source>
</evidence>
<dbReference type="Proteomes" id="UP000761264">
    <property type="component" value="Unassembled WGS sequence"/>
</dbReference>
<organism evidence="2 3">
    <name type="scientific">Pelagibius litoralis</name>
    <dbReference type="NCBI Taxonomy" id="374515"/>
    <lineage>
        <taxon>Bacteria</taxon>
        <taxon>Pseudomonadati</taxon>
        <taxon>Pseudomonadota</taxon>
        <taxon>Alphaproteobacteria</taxon>
        <taxon>Rhodospirillales</taxon>
        <taxon>Rhodovibrionaceae</taxon>
        <taxon>Pelagibius</taxon>
    </lineage>
</organism>
<dbReference type="InterPro" id="IPR017481">
    <property type="entry name" value="CHP03032"/>
</dbReference>
<name>A0A967K8P2_9PROT</name>
<comment type="caution">
    <text evidence="2">The sequence shown here is derived from an EMBL/GenBank/DDBJ whole genome shotgun (WGS) entry which is preliminary data.</text>
</comment>
<dbReference type="RefSeq" id="WP_167224883.1">
    <property type="nucleotide sequence ID" value="NZ_JAAQPH010000008.1"/>
</dbReference>
<proteinExistence type="predicted"/>
<sequence length="366" mass="39979">MTETAIAASGAAQVTAQATKVELSASRQFPSWLAEQKTSLAFTTYQAGKLFLIGLQPDGRLSIFERTFNRCMGLWAAGDSLWMSTLYQLWRFQNAAQPGQAANGYDRVYIPQMAYTTGDLDIHDVAVDAEGRAIFVNTLFGCLATVSPEHSFIPLWQPPFLSKLAAEDRCHLNGLAMENGRPRYVTAVSQSDVADGWRDRRNDGGCVIDVASGEIVVSGLSMPHSPRLHNGRLWLLDSGTGYFGYVDPEKGNFERVAFCPGYLRGLSFIGNFAVVGLSRPRGNRTFSGLALDDNLAKADSDARCGLMVIDLKSGDIVHWLRIEGVVEELYDVVILPGAVRPMALGFKTDEIRRILNVGEPGALVPN</sequence>
<keyword evidence="3" id="KW-1185">Reference proteome</keyword>
<dbReference type="SUPFAM" id="SSF63829">
    <property type="entry name" value="Calcium-dependent phosphotriesterase"/>
    <property type="match status" value="1"/>
</dbReference>